<organism evidence="1 2">
    <name type="scientific">Tetrabaena socialis</name>
    <dbReference type="NCBI Taxonomy" id="47790"/>
    <lineage>
        <taxon>Eukaryota</taxon>
        <taxon>Viridiplantae</taxon>
        <taxon>Chlorophyta</taxon>
        <taxon>core chlorophytes</taxon>
        <taxon>Chlorophyceae</taxon>
        <taxon>CS clade</taxon>
        <taxon>Chlamydomonadales</taxon>
        <taxon>Tetrabaenaceae</taxon>
        <taxon>Tetrabaena</taxon>
    </lineage>
</organism>
<accession>A0A2J8AF15</accession>
<feature type="non-terminal residue" evidence="1">
    <location>
        <position position="206"/>
    </location>
</feature>
<dbReference type="Gene3D" id="3.60.15.10">
    <property type="entry name" value="Ribonuclease Z/Hydroxyacylglutathione hydrolase-like"/>
    <property type="match status" value="1"/>
</dbReference>
<dbReference type="InterPro" id="IPR036866">
    <property type="entry name" value="RibonucZ/Hydroxyglut_hydro"/>
</dbReference>
<dbReference type="Pfam" id="PF23023">
    <property type="entry name" value="Anti-Pycsar_Apyc1"/>
    <property type="match status" value="1"/>
</dbReference>
<dbReference type="Proteomes" id="UP000236333">
    <property type="component" value="Unassembled WGS sequence"/>
</dbReference>
<dbReference type="OrthoDB" id="4062651at2759"/>
<evidence type="ECO:0008006" key="3">
    <source>
        <dbReference type="Google" id="ProtNLM"/>
    </source>
</evidence>
<proteinExistence type="predicted"/>
<evidence type="ECO:0000313" key="1">
    <source>
        <dbReference type="EMBL" id="PNH11099.1"/>
    </source>
</evidence>
<gene>
    <name evidence="1" type="ORF">TSOC_002073</name>
</gene>
<sequence length="206" mass="21952">MHAVGPLEVLVLGTGAGATYIYSRESSSAFVVLRGGEPLLLCDVGYGVTAACRQLAGRLPPHLYVSHNHGDHSGELPVSLAVESKAAAAEGRGPPELYAHPDVMTEIRQHRLRELRSTGRPQEDFATFREVPCDCTTPIGDTGLAVRPFLTSHSETCYGLVLYDGGQAVLGWTADSGYDQALYDRLVVAAAAASGGGGGWRRRQFQ</sequence>
<evidence type="ECO:0000313" key="2">
    <source>
        <dbReference type="Proteomes" id="UP000236333"/>
    </source>
</evidence>
<dbReference type="SUPFAM" id="SSF56281">
    <property type="entry name" value="Metallo-hydrolase/oxidoreductase"/>
    <property type="match status" value="1"/>
</dbReference>
<reference evidence="1 2" key="1">
    <citation type="journal article" date="2017" name="Mol. Biol. Evol.">
        <title>The 4-celled Tetrabaena socialis nuclear genome reveals the essential components for genetic control of cell number at the origin of multicellularity in the volvocine lineage.</title>
        <authorList>
            <person name="Featherston J."/>
            <person name="Arakaki Y."/>
            <person name="Hanschen E.R."/>
            <person name="Ferris P.J."/>
            <person name="Michod R.E."/>
            <person name="Olson B.J.S.C."/>
            <person name="Nozaki H."/>
            <person name="Durand P.M."/>
        </authorList>
    </citation>
    <scope>NUCLEOTIDE SEQUENCE [LARGE SCALE GENOMIC DNA]</scope>
    <source>
        <strain evidence="1 2">NIES-571</strain>
    </source>
</reference>
<protein>
    <recommendedName>
        <fullName evidence="3">Metallo-beta-lactamase domain-containing protein</fullName>
    </recommendedName>
</protein>
<keyword evidence="2" id="KW-1185">Reference proteome</keyword>
<dbReference type="EMBL" id="PGGS01000038">
    <property type="protein sequence ID" value="PNH11099.1"/>
    <property type="molecule type" value="Genomic_DNA"/>
</dbReference>
<dbReference type="AlphaFoldDB" id="A0A2J8AF15"/>
<comment type="caution">
    <text evidence="1">The sequence shown here is derived from an EMBL/GenBank/DDBJ whole genome shotgun (WGS) entry which is preliminary data.</text>
</comment>
<name>A0A2J8AF15_9CHLO</name>